<reference evidence="7 8" key="1">
    <citation type="submission" date="2019-04" db="EMBL/GenBank/DDBJ databases">
        <title>genome sequence of strain W3.</title>
        <authorList>
            <person name="Gao J."/>
            <person name="Sun J."/>
        </authorList>
    </citation>
    <scope>NUCLEOTIDE SEQUENCE [LARGE SCALE GENOMIC DNA]</scope>
    <source>
        <strain evidence="7 8">W3</strain>
    </source>
</reference>
<evidence type="ECO:0000313" key="8">
    <source>
        <dbReference type="Proteomes" id="UP000307378"/>
    </source>
</evidence>
<dbReference type="InterPro" id="IPR036388">
    <property type="entry name" value="WH-like_DNA-bd_sf"/>
</dbReference>
<dbReference type="SUPFAM" id="SSF88946">
    <property type="entry name" value="Sigma2 domain of RNA polymerase sigma factors"/>
    <property type="match status" value="1"/>
</dbReference>
<dbReference type="InterPro" id="IPR007627">
    <property type="entry name" value="RNA_pol_sigma70_r2"/>
</dbReference>
<evidence type="ECO:0000256" key="3">
    <source>
        <dbReference type="ARBA" id="ARBA00023082"/>
    </source>
</evidence>
<dbReference type="Proteomes" id="UP000307378">
    <property type="component" value="Unassembled WGS sequence"/>
</dbReference>
<keyword evidence="4" id="KW-0804">Transcription</keyword>
<organism evidence="7 8">
    <name type="scientific">Rhizobium rosettiformans W3</name>
    <dbReference type="NCBI Taxonomy" id="538378"/>
    <lineage>
        <taxon>Bacteria</taxon>
        <taxon>Pseudomonadati</taxon>
        <taxon>Pseudomonadota</taxon>
        <taxon>Alphaproteobacteria</taxon>
        <taxon>Hyphomicrobiales</taxon>
        <taxon>Rhizobiaceae</taxon>
        <taxon>Rhizobium/Agrobacterium group</taxon>
        <taxon>Rhizobium</taxon>
    </lineage>
</organism>
<dbReference type="PANTHER" id="PTHR43133">
    <property type="entry name" value="RNA POLYMERASE ECF-TYPE SIGMA FACTO"/>
    <property type="match status" value="1"/>
</dbReference>
<dbReference type="CDD" id="cd06171">
    <property type="entry name" value="Sigma70_r4"/>
    <property type="match status" value="1"/>
</dbReference>
<dbReference type="AlphaFoldDB" id="A0A4S8PYH4"/>
<evidence type="ECO:0000259" key="6">
    <source>
        <dbReference type="Pfam" id="PF08281"/>
    </source>
</evidence>
<sequence length="174" mass="19478">MVEPIDIVGERLVSFLPNLRRFAISLCRARDVADDLVQQTCERALAAASSFDPNTRFDAWVFRILRNLWLDQLRRQKTAGPAVDIDEMHDLSVGSGEAQSEARLALERVQVALQELPPEQREVLVLVCIEELSYRDAADVLEIPVGTVMSRLARARKALSELTGINPEARRSSP</sequence>
<dbReference type="Pfam" id="PF08281">
    <property type="entry name" value="Sigma70_r4_2"/>
    <property type="match status" value="1"/>
</dbReference>
<dbReference type="NCBIfam" id="TIGR02937">
    <property type="entry name" value="sigma70-ECF"/>
    <property type="match status" value="1"/>
</dbReference>
<dbReference type="PANTHER" id="PTHR43133:SF25">
    <property type="entry name" value="RNA POLYMERASE SIGMA FACTOR RFAY-RELATED"/>
    <property type="match status" value="1"/>
</dbReference>
<dbReference type="EMBL" id="STGU01000004">
    <property type="protein sequence ID" value="THV36718.1"/>
    <property type="molecule type" value="Genomic_DNA"/>
</dbReference>
<dbReference type="Gene3D" id="1.10.10.10">
    <property type="entry name" value="Winged helix-like DNA-binding domain superfamily/Winged helix DNA-binding domain"/>
    <property type="match status" value="1"/>
</dbReference>
<dbReference type="RefSeq" id="WP_136540042.1">
    <property type="nucleotide sequence ID" value="NZ_STGU01000004.1"/>
</dbReference>
<keyword evidence="2" id="KW-0805">Transcription regulation</keyword>
<evidence type="ECO:0000259" key="5">
    <source>
        <dbReference type="Pfam" id="PF04542"/>
    </source>
</evidence>
<dbReference type="InterPro" id="IPR039425">
    <property type="entry name" value="RNA_pol_sigma-70-like"/>
</dbReference>
<protein>
    <submittedName>
        <fullName evidence="7">RNA polymerase sigma factor</fullName>
    </submittedName>
</protein>
<comment type="similarity">
    <text evidence="1">Belongs to the sigma-70 factor family. ECF subfamily.</text>
</comment>
<keyword evidence="3" id="KW-0731">Sigma factor</keyword>
<gene>
    <name evidence="7" type="ORF">FAA86_09445</name>
</gene>
<accession>A0A4S8PYH4</accession>
<evidence type="ECO:0000313" key="7">
    <source>
        <dbReference type="EMBL" id="THV36718.1"/>
    </source>
</evidence>
<evidence type="ECO:0000256" key="2">
    <source>
        <dbReference type="ARBA" id="ARBA00023015"/>
    </source>
</evidence>
<dbReference type="GO" id="GO:0003677">
    <property type="term" value="F:DNA binding"/>
    <property type="evidence" value="ECO:0007669"/>
    <property type="project" value="InterPro"/>
</dbReference>
<dbReference type="InterPro" id="IPR013324">
    <property type="entry name" value="RNA_pol_sigma_r3/r4-like"/>
</dbReference>
<dbReference type="GO" id="GO:0006352">
    <property type="term" value="P:DNA-templated transcription initiation"/>
    <property type="evidence" value="ECO:0007669"/>
    <property type="project" value="InterPro"/>
</dbReference>
<name>A0A4S8PYH4_9HYPH</name>
<dbReference type="Gene3D" id="1.10.1740.10">
    <property type="match status" value="1"/>
</dbReference>
<dbReference type="InterPro" id="IPR014284">
    <property type="entry name" value="RNA_pol_sigma-70_dom"/>
</dbReference>
<feature type="domain" description="RNA polymerase sigma-70 region 2" evidence="5">
    <location>
        <begin position="15"/>
        <end position="77"/>
    </location>
</feature>
<dbReference type="Pfam" id="PF04542">
    <property type="entry name" value="Sigma70_r2"/>
    <property type="match status" value="1"/>
</dbReference>
<dbReference type="InterPro" id="IPR013249">
    <property type="entry name" value="RNA_pol_sigma70_r4_t2"/>
</dbReference>
<dbReference type="SUPFAM" id="SSF88659">
    <property type="entry name" value="Sigma3 and sigma4 domains of RNA polymerase sigma factors"/>
    <property type="match status" value="1"/>
</dbReference>
<proteinExistence type="inferred from homology"/>
<evidence type="ECO:0000256" key="1">
    <source>
        <dbReference type="ARBA" id="ARBA00010641"/>
    </source>
</evidence>
<dbReference type="GO" id="GO:0016987">
    <property type="term" value="F:sigma factor activity"/>
    <property type="evidence" value="ECO:0007669"/>
    <property type="project" value="UniProtKB-KW"/>
</dbReference>
<dbReference type="InterPro" id="IPR013325">
    <property type="entry name" value="RNA_pol_sigma_r2"/>
</dbReference>
<feature type="domain" description="RNA polymerase sigma factor 70 region 4 type 2" evidence="6">
    <location>
        <begin position="107"/>
        <end position="159"/>
    </location>
</feature>
<comment type="caution">
    <text evidence="7">The sequence shown here is derived from an EMBL/GenBank/DDBJ whole genome shotgun (WGS) entry which is preliminary data.</text>
</comment>
<evidence type="ECO:0000256" key="4">
    <source>
        <dbReference type="ARBA" id="ARBA00023163"/>
    </source>
</evidence>